<reference evidence="1 2" key="1">
    <citation type="submission" date="2024-08" db="EMBL/GenBank/DDBJ databases">
        <title>Mycobacterium servetensis sp. nov., a novel rapid-growing mycobacterial species recovered from a human patient in Zaragoza, Spain.</title>
        <authorList>
            <person name="Tristancho-Baro A.I."/>
            <person name="Buenestado-Serrano S."/>
            <person name="Garcia De Viedma D."/>
            <person name="Milagro-Beamonte A."/>
            <person name="Burillo N."/>
            <person name="Sanz S."/>
            <person name="Lopez-Calleja A.I."/>
            <person name="Penas-Utrilla D."/>
            <person name="Guardingo M."/>
            <person name="Garcia M.J."/>
            <person name="Vinuelas-Bayon J."/>
        </authorList>
    </citation>
    <scope>NUCLEOTIDE SEQUENCE [LARGE SCALE GENOMIC DNA]</scope>
    <source>
        <strain evidence="2">HUMS_12744610</strain>
    </source>
</reference>
<dbReference type="Proteomes" id="UP001564760">
    <property type="component" value="Unassembled WGS sequence"/>
</dbReference>
<name>A0ABV4C904_9MYCO</name>
<evidence type="ECO:0000313" key="2">
    <source>
        <dbReference type="Proteomes" id="UP001564760"/>
    </source>
</evidence>
<sequence length="175" mass="19211">MTDVGAFERRLISSLSGKVHERLRNADDANVDVAMFGDPEELAEAMAAVLPLGHVYDKISGPFYDTAGLTRWLGISRQALHQKVGRQAILACPLSDGGSVYPAWQFLTNRATIPHLADVLEALAAGTDDAWMIALWMRAPNDELDGDRPSDWLRRGRDPELVLEAARRTAAGWDS</sequence>
<evidence type="ECO:0008006" key="3">
    <source>
        <dbReference type="Google" id="ProtNLM"/>
    </source>
</evidence>
<dbReference type="RefSeq" id="WP_369741993.1">
    <property type="nucleotide sequence ID" value="NZ_JBGEDP010000002.1"/>
</dbReference>
<keyword evidence="2" id="KW-1185">Reference proteome</keyword>
<dbReference type="EMBL" id="JBGEDP010000002">
    <property type="protein sequence ID" value="MEY8018947.1"/>
    <property type="molecule type" value="Genomic_DNA"/>
</dbReference>
<accession>A0ABV4C904</accession>
<evidence type="ECO:0000313" key="1">
    <source>
        <dbReference type="EMBL" id="MEY8018947.1"/>
    </source>
</evidence>
<proteinExistence type="predicted"/>
<gene>
    <name evidence="1" type="ORF">AB8998_30315</name>
</gene>
<comment type="caution">
    <text evidence="1">The sequence shown here is derived from an EMBL/GenBank/DDBJ whole genome shotgun (WGS) entry which is preliminary data.</text>
</comment>
<organism evidence="1 2">
    <name type="scientific">Mycobacterium servetii</name>
    <dbReference type="NCBI Taxonomy" id="3237418"/>
    <lineage>
        <taxon>Bacteria</taxon>
        <taxon>Bacillati</taxon>
        <taxon>Actinomycetota</taxon>
        <taxon>Actinomycetes</taxon>
        <taxon>Mycobacteriales</taxon>
        <taxon>Mycobacteriaceae</taxon>
        <taxon>Mycobacterium</taxon>
    </lineage>
</organism>
<protein>
    <recommendedName>
        <fullName evidence="3">Antitoxin Xre/MbcA/ParS-like toxin-binding domain-containing protein</fullName>
    </recommendedName>
</protein>